<keyword evidence="1" id="KW-0812">Transmembrane</keyword>
<name>A0AAD7KGD9_9AGAR</name>
<accession>A0AAD7KGD9</accession>
<feature type="transmembrane region" description="Helical" evidence="1">
    <location>
        <begin position="245"/>
        <end position="264"/>
    </location>
</feature>
<keyword evidence="3" id="KW-1185">Reference proteome</keyword>
<proteinExistence type="predicted"/>
<keyword evidence="1" id="KW-0472">Membrane</keyword>
<gene>
    <name evidence="2" type="ORF">B0H16DRAFT_1782911</name>
</gene>
<evidence type="ECO:0000313" key="3">
    <source>
        <dbReference type="Proteomes" id="UP001215598"/>
    </source>
</evidence>
<reference evidence="2" key="1">
    <citation type="submission" date="2023-03" db="EMBL/GenBank/DDBJ databases">
        <title>Massive genome expansion in bonnet fungi (Mycena s.s.) driven by repeated elements and novel gene families across ecological guilds.</title>
        <authorList>
            <consortium name="Lawrence Berkeley National Laboratory"/>
            <person name="Harder C.B."/>
            <person name="Miyauchi S."/>
            <person name="Viragh M."/>
            <person name="Kuo A."/>
            <person name="Thoen E."/>
            <person name="Andreopoulos B."/>
            <person name="Lu D."/>
            <person name="Skrede I."/>
            <person name="Drula E."/>
            <person name="Henrissat B."/>
            <person name="Morin E."/>
            <person name="Kohler A."/>
            <person name="Barry K."/>
            <person name="LaButti K."/>
            <person name="Morin E."/>
            <person name="Salamov A."/>
            <person name="Lipzen A."/>
            <person name="Mereny Z."/>
            <person name="Hegedus B."/>
            <person name="Baldrian P."/>
            <person name="Stursova M."/>
            <person name="Weitz H."/>
            <person name="Taylor A."/>
            <person name="Grigoriev I.V."/>
            <person name="Nagy L.G."/>
            <person name="Martin F."/>
            <person name="Kauserud H."/>
        </authorList>
    </citation>
    <scope>NUCLEOTIDE SEQUENCE</scope>
    <source>
        <strain evidence="2">CBHHK182m</strain>
    </source>
</reference>
<feature type="transmembrane region" description="Helical" evidence="1">
    <location>
        <begin position="217"/>
        <end position="239"/>
    </location>
</feature>
<feature type="transmembrane region" description="Helical" evidence="1">
    <location>
        <begin position="176"/>
        <end position="197"/>
    </location>
</feature>
<organism evidence="2 3">
    <name type="scientific">Mycena metata</name>
    <dbReference type="NCBI Taxonomy" id="1033252"/>
    <lineage>
        <taxon>Eukaryota</taxon>
        <taxon>Fungi</taxon>
        <taxon>Dikarya</taxon>
        <taxon>Basidiomycota</taxon>
        <taxon>Agaricomycotina</taxon>
        <taxon>Agaricomycetes</taxon>
        <taxon>Agaricomycetidae</taxon>
        <taxon>Agaricales</taxon>
        <taxon>Marasmiineae</taxon>
        <taxon>Mycenaceae</taxon>
        <taxon>Mycena</taxon>
    </lineage>
</organism>
<feature type="transmembrane region" description="Helical" evidence="1">
    <location>
        <begin position="49"/>
        <end position="70"/>
    </location>
</feature>
<feature type="transmembrane region" description="Helical" evidence="1">
    <location>
        <begin position="124"/>
        <end position="149"/>
    </location>
</feature>
<comment type="caution">
    <text evidence="2">The sequence shown here is derived from an EMBL/GenBank/DDBJ whole genome shotgun (WGS) entry which is preliminary data.</text>
</comment>
<dbReference type="EMBL" id="JARKIB010000002">
    <property type="protein sequence ID" value="KAJ7784142.1"/>
    <property type="molecule type" value="Genomic_DNA"/>
</dbReference>
<keyword evidence="1" id="KW-1133">Transmembrane helix</keyword>
<protein>
    <submittedName>
        <fullName evidence="2">Uncharacterized protein</fullName>
    </submittedName>
</protein>
<feature type="transmembrane region" description="Helical" evidence="1">
    <location>
        <begin position="90"/>
        <end position="112"/>
    </location>
</feature>
<evidence type="ECO:0000256" key="1">
    <source>
        <dbReference type="SAM" id="Phobius"/>
    </source>
</evidence>
<sequence>MSVANPSDFIPQLITWSTLSIFATWSLVVLLAVTLFLQGPTANSTLVNLEFIFIIASSTSSILIWTGHALNPEPPFKLCVFNASAIMANTPLMAGAAVTIVIKVWGTAMMFWHPRCRFTMVWIIWPPFLVLFPFLLAVPVFIAGVVIGLKNRTAVFRGSPFYCVVNSDPIQTTSSLLGAVFTFISLVLASWTAIKLLGNRRRAGSRLTDDPHLSYAFGLRVVLFSVFTAAAFVSGIVGLTSTFDAVIPDIVVASCGVGAFFIFASSRPILRFVFLCQREPSSRSWTPSTTTISWRSRNAPQEFTLPSIRSPTGTKPLETYDSGFAADSQITHAVETPDIKYPWETSSLEPMPGGTKH</sequence>
<dbReference type="Proteomes" id="UP001215598">
    <property type="component" value="Unassembled WGS sequence"/>
</dbReference>
<dbReference type="AlphaFoldDB" id="A0AAD7KGD9"/>
<feature type="transmembrane region" description="Helical" evidence="1">
    <location>
        <begin position="13"/>
        <end position="37"/>
    </location>
</feature>
<evidence type="ECO:0000313" key="2">
    <source>
        <dbReference type="EMBL" id="KAJ7784142.1"/>
    </source>
</evidence>